<protein>
    <submittedName>
        <fullName evidence="3">Uncharacterized protein</fullName>
    </submittedName>
</protein>
<comment type="caution">
    <text evidence="3">The sequence shown here is derived from an EMBL/GenBank/DDBJ whole genome shotgun (WGS) entry which is preliminary data.</text>
</comment>
<gene>
    <name evidence="3" type="ORF">GWI33_006456</name>
</gene>
<feature type="region of interest" description="Disordered" evidence="1">
    <location>
        <begin position="108"/>
        <end position="162"/>
    </location>
</feature>
<dbReference type="EMBL" id="JAACXV010000325">
    <property type="protein sequence ID" value="KAF7280022.1"/>
    <property type="molecule type" value="Genomic_DNA"/>
</dbReference>
<accession>A0A834IEW8</accession>
<sequence length="331" mass="35938">MQVYDATTRLLVGTATSQNPEDISISTLPLDRKDLLLFIRTIDEKSIASDACIIYAPGAGLAAGRAATPVLLQITPLLGALIGVVAALILIAIIIVVVIRLRGGGERDDKDYDDGGLSSTGRRCVAGNNSDKASTEPLNKDMNDSVDSLEEKNPDIIPQNNADDEYQDEERAFERLNNAPSVRVYSRMQSPNSQTKNGSYGKPNSSEITYAELSITNQQMPPHVIYNQHPPSIALNVIRRQEPTVYAQLDMKRIGPGLTHAGGFQTLHHPHLPAYMTRPIRDDQMLHDGSISSETPLLGPSSNLPPLKEIIGSRAPSVSSTLPRPVTATRF</sequence>
<reference evidence="3" key="1">
    <citation type="submission" date="2020-08" db="EMBL/GenBank/DDBJ databases">
        <title>Genome sequencing and assembly of the red palm weevil Rhynchophorus ferrugineus.</title>
        <authorList>
            <person name="Dias G.B."/>
            <person name="Bergman C.M."/>
            <person name="Manee M."/>
        </authorList>
    </citation>
    <scope>NUCLEOTIDE SEQUENCE</scope>
    <source>
        <strain evidence="3">AA-2017</strain>
        <tissue evidence="3">Whole larva</tissue>
    </source>
</reference>
<keyword evidence="4" id="KW-1185">Reference proteome</keyword>
<keyword evidence="2" id="KW-1133">Transmembrane helix</keyword>
<dbReference type="Proteomes" id="UP000625711">
    <property type="component" value="Unassembled WGS sequence"/>
</dbReference>
<feature type="compositionally biased region" description="Polar residues" evidence="1">
    <location>
        <begin position="117"/>
        <end position="132"/>
    </location>
</feature>
<dbReference type="AlphaFoldDB" id="A0A834IEW8"/>
<dbReference type="OrthoDB" id="8825892at2759"/>
<keyword evidence="2" id="KW-0812">Transmembrane</keyword>
<feature type="compositionally biased region" description="Polar residues" evidence="1">
    <location>
        <begin position="187"/>
        <end position="205"/>
    </location>
</feature>
<evidence type="ECO:0000313" key="4">
    <source>
        <dbReference type="Proteomes" id="UP000625711"/>
    </source>
</evidence>
<feature type="transmembrane region" description="Helical" evidence="2">
    <location>
        <begin position="77"/>
        <end position="99"/>
    </location>
</feature>
<proteinExistence type="predicted"/>
<evidence type="ECO:0000256" key="2">
    <source>
        <dbReference type="SAM" id="Phobius"/>
    </source>
</evidence>
<evidence type="ECO:0000313" key="3">
    <source>
        <dbReference type="EMBL" id="KAF7280022.1"/>
    </source>
</evidence>
<feature type="region of interest" description="Disordered" evidence="1">
    <location>
        <begin position="177"/>
        <end position="205"/>
    </location>
</feature>
<keyword evidence="2" id="KW-0472">Membrane</keyword>
<organism evidence="3 4">
    <name type="scientific">Rhynchophorus ferrugineus</name>
    <name type="common">Red palm weevil</name>
    <name type="synonym">Curculio ferrugineus</name>
    <dbReference type="NCBI Taxonomy" id="354439"/>
    <lineage>
        <taxon>Eukaryota</taxon>
        <taxon>Metazoa</taxon>
        <taxon>Ecdysozoa</taxon>
        <taxon>Arthropoda</taxon>
        <taxon>Hexapoda</taxon>
        <taxon>Insecta</taxon>
        <taxon>Pterygota</taxon>
        <taxon>Neoptera</taxon>
        <taxon>Endopterygota</taxon>
        <taxon>Coleoptera</taxon>
        <taxon>Polyphaga</taxon>
        <taxon>Cucujiformia</taxon>
        <taxon>Curculionidae</taxon>
        <taxon>Dryophthorinae</taxon>
        <taxon>Rhynchophorus</taxon>
    </lineage>
</organism>
<name>A0A834IEW8_RHYFE</name>
<feature type="compositionally biased region" description="Basic and acidic residues" evidence="1">
    <location>
        <begin position="138"/>
        <end position="154"/>
    </location>
</feature>
<evidence type="ECO:0000256" key="1">
    <source>
        <dbReference type="SAM" id="MobiDB-lite"/>
    </source>
</evidence>